<accession>A0A0H2RZG2</accession>
<gene>
    <name evidence="1" type="ORF">SCHPADRAFT_900968</name>
</gene>
<evidence type="ECO:0000313" key="2">
    <source>
        <dbReference type="Proteomes" id="UP000053477"/>
    </source>
</evidence>
<reference evidence="1 2" key="1">
    <citation type="submission" date="2015-04" db="EMBL/GenBank/DDBJ databases">
        <title>Complete genome sequence of Schizopora paradoxa KUC8140, a cosmopolitan wood degrader in East Asia.</title>
        <authorList>
            <consortium name="DOE Joint Genome Institute"/>
            <person name="Min B."/>
            <person name="Park H."/>
            <person name="Jang Y."/>
            <person name="Kim J.-J."/>
            <person name="Kim K.H."/>
            <person name="Pangilinan J."/>
            <person name="Lipzen A."/>
            <person name="Riley R."/>
            <person name="Grigoriev I.V."/>
            <person name="Spatafora J.W."/>
            <person name="Choi I.-G."/>
        </authorList>
    </citation>
    <scope>NUCLEOTIDE SEQUENCE [LARGE SCALE GENOMIC DNA]</scope>
    <source>
        <strain evidence="1 2">KUC8140</strain>
    </source>
</reference>
<evidence type="ECO:0000313" key="1">
    <source>
        <dbReference type="EMBL" id="KLO16997.1"/>
    </source>
</evidence>
<organism evidence="1 2">
    <name type="scientific">Schizopora paradoxa</name>
    <dbReference type="NCBI Taxonomy" id="27342"/>
    <lineage>
        <taxon>Eukaryota</taxon>
        <taxon>Fungi</taxon>
        <taxon>Dikarya</taxon>
        <taxon>Basidiomycota</taxon>
        <taxon>Agaricomycotina</taxon>
        <taxon>Agaricomycetes</taxon>
        <taxon>Hymenochaetales</taxon>
        <taxon>Schizoporaceae</taxon>
        <taxon>Schizopora</taxon>
    </lineage>
</organism>
<dbReference type="AlphaFoldDB" id="A0A0H2RZG2"/>
<sequence length="142" mass="15634">MDLLGRWTLAGKREAHAAIDAAENSIAPRKMHARIQKAGMVFRAIFDEVNPCFGQVFISKRPRMLQGGGRMGKKPRGTTETTLGLHRLVIVSECAISKASRCHNDDPTAGACLYARIYARHDTDFGTFHSFDSTLLDALAQC</sequence>
<protein>
    <submittedName>
        <fullName evidence="1">Uncharacterized protein</fullName>
    </submittedName>
</protein>
<proteinExistence type="predicted"/>
<name>A0A0H2RZG2_9AGAM</name>
<keyword evidence="2" id="KW-1185">Reference proteome</keyword>
<dbReference type="InParanoid" id="A0A0H2RZG2"/>
<dbReference type="EMBL" id="KQ085909">
    <property type="protein sequence ID" value="KLO16997.1"/>
    <property type="molecule type" value="Genomic_DNA"/>
</dbReference>
<dbReference type="Proteomes" id="UP000053477">
    <property type="component" value="Unassembled WGS sequence"/>
</dbReference>